<dbReference type="Pfam" id="PF02769">
    <property type="entry name" value="AIRS_C"/>
    <property type="match status" value="2"/>
</dbReference>
<dbReference type="GO" id="GO:0046872">
    <property type="term" value="F:metal ion binding"/>
    <property type="evidence" value="ECO:0007669"/>
    <property type="project" value="UniProtKB-KW"/>
</dbReference>
<accession>A0A397JK46</accession>
<dbReference type="FunFam" id="3.90.650.10:FF:000002">
    <property type="entry name" value="Phosphoribosylformylglycinamidine synthase"/>
    <property type="match status" value="1"/>
</dbReference>
<dbReference type="GO" id="GO:0006189">
    <property type="term" value="P:'de novo' IMP biosynthetic process"/>
    <property type="evidence" value="ECO:0007669"/>
    <property type="project" value="UniProtKB-UniPathway"/>
</dbReference>
<feature type="domain" description="Phosphoribosylformylglycinamidine synthase N-terminal" evidence="21">
    <location>
        <begin position="53"/>
        <end position="180"/>
    </location>
</feature>
<dbReference type="InterPro" id="IPR036921">
    <property type="entry name" value="PurM-like_N_sf"/>
</dbReference>
<dbReference type="NCBIfam" id="TIGR01735">
    <property type="entry name" value="FGAM_synt"/>
    <property type="match status" value="1"/>
</dbReference>
<dbReference type="CDD" id="cd01740">
    <property type="entry name" value="GATase1_FGAR_AT"/>
    <property type="match status" value="1"/>
</dbReference>
<evidence type="ECO:0000259" key="21">
    <source>
        <dbReference type="Pfam" id="PF18076"/>
    </source>
</evidence>
<dbReference type="GO" id="GO:0005737">
    <property type="term" value="C:cytoplasm"/>
    <property type="evidence" value="ECO:0007669"/>
    <property type="project" value="UniProtKB-SubCell"/>
</dbReference>
<dbReference type="Gene3D" id="3.90.650.10">
    <property type="entry name" value="PurM-like C-terminal domain"/>
    <property type="match status" value="2"/>
</dbReference>
<dbReference type="InterPro" id="IPR010918">
    <property type="entry name" value="PurM-like_C_dom"/>
</dbReference>
<dbReference type="InterPro" id="IPR040707">
    <property type="entry name" value="FGAR-AT_N"/>
</dbReference>
<dbReference type="HAMAP" id="MF_00419">
    <property type="entry name" value="PurL_1"/>
    <property type="match status" value="1"/>
</dbReference>
<feature type="domain" description="FGAR-AT PurM N-terminal-like" evidence="22">
    <location>
        <begin position="706"/>
        <end position="868"/>
    </location>
</feature>
<evidence type="ECO:0000256" key="5">
    <source>
        <dbReference type="ARBA" id="ARBA00022490"/>
    </source>
</evidence>
<name>A0A397JK46_9GLOM</name>
<dbReference type="FunFam" id="3.30.1330.10:FF:000002">
    <property type="entry name" value="Phosphoribosylformylglycinamidine synthase"/>
    <property type="match status" value="1"/>
</dbReference>
<evidence type="ECO:0000256" key="4">
    <source>
        <dbReference type="ARBA" id="ARBA00012747"/>
    </source>
</evidence>
<evidence type="ECO:0000313" key="23">
    <source>
        <dbReference type="EMBL" id="RHZ84890.1"/>
    </source>
</evidence>
<dbReference type="InterPro" id="IPR036676">
    <property type="entry name" value="PurM-like_C_sf"/>
</dbReference>
<sequence length="1388" mass="153323">MLVLPGNPALSSFKASSLLKTIQSHVQEIESVFAIFVHFVQPINQDALTTLSDRTSSQRKILDSLLSYGISNETSISYVNDIIHEKIEGSIATNSTSGSYFLLVLPRPGTISPWSSKATNIAHVCNLEHYVERIERGIAYFLRTKNSVDISEKLVSFDHYLYDRMTQILLQNIPSSETIFKHGNPASLEYINLMENNETKVDHNVAREKLIMGNKKLGLALADDEIDYLIDIFVGGESDHCLNRNPTDVELFMFAQVNSEHCRHKIFRADWTIDDEKKQYSLFDMIRNTHETHPERTISAYSDNAAVLQGFKATRFAPDSSKQFEYTIIEEDVHMVAKVETHNHPTAVSPFPGAATGSGGEIRDEGSVGQGSKPKAGLTGFSVSNLLIPGFIQPWEIDFGKPYHISSALDIIIEAPLGGAAFNNEFGRPNIAGYFRTFAQQIPISEDRNEIRGYHKPIMIAGGVGTIRPNHVFKKKITPGAHLFVLGGPAMLIGLGGGAASSMTSGVSTANLDFASVQRDNPEMQRRCQQVIDACTALGDANPIQSVHDVGAGGLSNAIPEIVNDSGLGCVVKLRDIPNDDSSMSPLEIWCNEAQERYVLAVDPKDIKLFKNICQRERCINADIGIVSEKQDLIIQDSLLNSTPINLPMAVLFGKPPMMSRKAKTRKIMRIPFDTSLKSYLPNIQNESQILEDAISRLIRLPCVASKSFLITIGDRNVTGLVSRDQMVGPWQIPVSDVAVTSTSYGVGVITGEAMAMGERTPIALISPAASARMAVAESITNIVAANIESISHIRLSANWMCAANHDGEGSGLYEAAKAIGLELCPALGISIPVGKDSMSMKMKWQGENGINKEVTAPLSLIVSGFAPVINTHKTLTPQLRTETKEQTILVFLDLSNGKQRIGGSAITQVYRQIGDEVPDVEDANTIKSFFQGIQNARKDDNEIILAYHDRSDGGLFTTIAEMSFAGHVGVNINLENILKENDVIRALFNEELGAVIQISQQNLEKVKQIFNEVGFPLNHLHCIGEVITSTNDIVIKLRDQVLYKISRIELQRMWSETSFRIQSLRDNSICAQEEFDNILDINDPGLQYKLTFDTSEDITLKFIKSPELPRPKVAILREQGINGQAEMAFAFHLAGFSAIDVHMSDIISGKVRLNDFKGIVTCGGFSYGDVLGAGSGWAKSILFNSNVRKEFSEFFSNRQDTFVLGVCNGCQFLSQLKELIPGTENWPLFKKNKSERFESRTNLVKIINRSNDVNASTETATKPSIFFTGMYSSTFPIASSHGEGRAEFSNKEQLERLIAQDLVALKYVDNYGNPTERYPFNPNGSPLGITGVQTPNGRVLAMMPHPERVLLKESFSWYPVEQGKSWGEVGPWLRMFRNARMWVELSS</sequence>
<dbReference type="Gene3D" id="3.30.1330.10">
    <property type="entry name" value="PurM-like, N-terminal domain"/>
    <property type="match status" value="2"/>
</dbReference>
<feature type="region of interest" description="Disordered" evidence="18">
    <location>
        <begin position="346"/>
        <end position="373"/>
    </location>
</feature>
<dbReference type="InterPro" id="IPR055181">
    <property type="entry name" value="FGAR-AT_PurM_N-like"/>
</dbReference>
<comment type="subcellular location">
    <subcellularLocation>
        <location evidence="1">Cytoplasm</location>
    </subcellularLocation>
</comment>
<comment type="function">
    <text evidence="16">Phosphoribosylformylglycinamidine synthase involved in the purines biosynthetic pathway. Catalyzes the ATP-dependent conversion of formylglycinamide ribonucleotide (FGAR) and glutamine to yield formylglycinamidine ribonucleotide (FGAM) and glutamate.</text>
</comment>
<reference evidence="23 24" key="1">
    <citation type="submission" date="2018-08" db="EMBL/GenBank/DDBJ databases">
        <title>Genome and evolution of the arbuscular mycorrhizal fungus Diversispora epigaea (formerly Glomus versiforme) and its bacterial endosymbionts.</title>
        <authorList>
            <person name="Sun X."/>
            <person name="Fei Z."/>
            <person name="Harrison M."/>
        </authorList>
    </citation>
    <scope>NUCLEOTIDE SEQUENCE [LARGE SCALE GENOMIC DNA]</scope>
    <source>
        <strain evidence="23 24">IT104</strain>
    </source>
</reference>
<evidence type="ECO:0000259" key="22">
    <source>
        <dbReference type="Pfam" id="PF22689"/>
    </source>
</evidence>
<dbReference type="SUPFAM" id="SSF109736">
    <property type="entry name" value="FGAM synthase PurL, linker domain"/>
    <property type="match status" value="1"/>
</dbReference>
<dbReference type="InterPro" id="IPR029062">
    <property type="entry name" value="Class_I_gatase-like"/>
</dbReference>
<evidence type="ECO:0000256" key="6">
    <source>
        <dbReference type="ARBA" id="ARBA00022598"/>
    </source>
</evidence>
<dbReference type="InterPro" id="IPR010073">
    <property type="entry name" value="PurL_large"/>
</dbReference>
<evidence type="ECO:0000256" key="10">
    <source>
        <dbReference type="ARBA" id="ARBA00022840"/>
    </source>
</evidence>
<protein>
    <recommendedName>
        <fullName evidence="17">Phosphoribosylformylglycinamidine synthase</fullName>
        <ecNumber evidence="4">6.3.5.3</ecNumber>
    </recommendedName>
    <alternativeName>
        <fullName evidence="14">Formylglycinamide ribonucleotide amidotransferase</fullName>
    </alternativeName>
    <alternativeName>
        <fullName evidence="13">Formylglycinamide ribotide amidotransferase</fullName>
    </alternativeName>
</protein>
<evidence type="ECO:0000256" key="9">
    <source>
        <dbReference type="ARBA" id="ARBA00022755"/>
    </source>
</evidence>
<evidence type="ECO:0000256" key="12">
    <source>
        <dbReference type="ARBA" id="ARBA00022962"/>
    </source>
</evidence>
<feature type="domain" description="PurM-like C-terminal" evidence="19">
    <location>
        <begin position="900"/>
        <end position="1032"/>
    </location>
</feature>
<evidence type="ECO:0000256" key="8">
    <source>
        <dbReference type="ARBA" id="ARBA00022741"/>
    </source>
</evidence>
<dbReference type="SUPFAM" id="SSF82697">
    <property type="entry name" value="PurS-like"/>
    <property type="match status" value="1"/>
</dbReference>
<keyword evidence="6" id="KW-0436">Ligase</keyword>
<keyword evidence="24" id="KW-1185">Reference proteome</keyword>
<dbReference type="PANTHER" id="PTHR10099">
    <property type="entry name" value="PHOSPHORIBOSYLFORMYLGLYCINAMIDINE SYNTHASE"/>
    <property type="match status" value="1"/>
</dbReference>
<organism evidence="23 24">
    <name type="scientific">Diversispora epigaea</name>
    <dbReference type="NCBI Taxonomy" id="1348612"/>
    <lineage>
        <taxon>Eukaryota</taxon>
        <taxon>Fungi</taxon>
        <taxon>Fungi incertae sedis</taxon>
        <taxon>Mucoromycota</taxon>
        <taxon>Glomeromycotina</taxon>
        <taxon>Glomeromycetes</taxon>
        <taxon>Diversisporales</taxon>
        <taxon>Diversisporaceae</taxon>
        <taxon>Diversispora</taxon>
    </lineage>
</organism>
<proteinExistence type="inferred from homology"/>
<dbReference type="Pfam" id="PF18072">
    <property type="entry name" value="FGAR-AT_linker"/>
    <property type="match status" value="1"/>
</dbReference>
<dbReference type="Pfam" id="PF22689">
    <property type="entry name" value="FGAR-AT_PurM_N-like"/>
    <property type="match status" value="1"/>
</dbReference>
<keyword evidence="7" id="KW-0479">Metal-binding</keyword>
<feature type="domain" description="Phosphoribosylformylglycinamidine synthase linker" evidence="20">
    <location>
        <begin position="214"/>
        <end position="265"/>
    </location>
</feature>
<keyword evidence="11" id="KW-0460">Magnesium</keyword>
<keyword evidence="12" id="KW-0315">Glutamine amidotransferase</keyword>
<dbReference type="Gene3D" id="3.40.50.880">
    <property type="match status" value="1"/>
</dbReference>
<dbReference type="SMART" id="SM01211">
    <property type="entry name" value="GATase_5"/>
    <property type="match status" value="1"/>
</dbReference>
<evidence type="ECO:0000256" key="13">
    <source>
        <dbReference type="ARBA" id="ARBA00029823"/>
    </source>
</evidence>
<dbReference type="Pfam" id="PF13507">
    <property type="entry name" value="GATase_5"/>
    <property type="match status" value="1"/>
</dbReference>
<dbReference type="GO" id="GO:0004642">
    <property type="term" value="F:phosphoribosylformylglycinamidine synthase activity"/>
    <property type="evidence" value="ECO:0007669"/>
    <property type="project" value="UniProtKB-EC"/>
</dbReference>
<evidence type="ECO:0000256" key="2">
    <source>
        <dbReference type="ARBA" id="ARBA00004920"/>
    </source>
</evidence>
<dbReference type="EC" id="6.3.5.3" evidence="4"/>
<dbReference type="Gene3D" id="1.10.8.750">
    <property type="entry name" value="Phosphoribosylformylglycinamidine synthase, linker domain"/>
    <property type="match status" value="1"/>
</dbReference>
<evidence type="ECO:0000313" key="24">
    <source>
        <dbReference type="Proteomes" id="UP000266861"/>
    </source>
</evidence>
<feature type="domain" description="PurM-like C-terminal" evidence="19">
    <location>
        <begin position="479"/>
        <end position="636"/>
    </location>
</feature>
<dbReference type="FunFam" id="3.30.1330.10:FF:000005">
    <property type="entry name" value="Phosphoribosylformylglycinamidine synthase"/>
    <property type="match status" value="1"/>
</dbReference>
<dbReference type="UniPathway" id="UPA00074">
    <property type="reaction ID" value="UER00128"/>
</dbReference>
<evidence type="ECO:0000256" key="17">
    <source>
        <dbReference type="ARBA" id="ARBA00071729"/>
    </source>
</evidence>
<dbReference type="CDD" id="cd02203">
    <property type="entry name" value="PurL_repeat1"/>
    <property type="match status" value="1"/>
</dbReference>
<dbReference type="PANTHER" id="PTHR10099:SF1">
    <property type="entry name" value="PHOSPHORIBOSYLFORMYLGLYCINAMIDINE SYNTHASE"/>
    <property type="match status" value="1"/>
</dbReference>
<evidence type="ECO:0000256" key="16">
    <source>
        <dbReference type="ARBA" id="ARBA00057317"/>
    </source>
</evidence>
<dbReference type="PROSITE" id="PS51273">
    <property type="entry name" value="GATASE_TYPE_1"/>
    <property type="match status" value="1"/>
</dbReference>
<dbReference type="InterPro" id="IPR041609">
    <property type="entry name" value="PurL_linker"/>
</dbReference>
<dbReference type="SUPFAM" id="SSF56042">
    <property type="entry name" value="PurM C-terminal domain-like"/>
    <property type="match status" value="2"/>
</dbReference>
<dbReference type="SUPFAM" id="SSF55326">
    <property type="entry name" value="PurM N-terminal domain-like"/>
    <property type="match status" value="2"/>
</dbReference>
<evidence type="ECO:0000256" key="1">
    <source>
        <dbReference type="ARBA" id="ARBA00004496"/>
    </source>
</evidence>
<dbReference type="Proteomes" id="UP000266861">
    <property type="component" value="Unassembled WGS sequence"/>
</dbReference>
<evidence type="ECO:0000256" key="7">
    <source>
        <dbReference type="ARBA" id="ARBA00022723"/>
    </source>
</evidence>
<comment type="similarity">
    <text evidence="3">In the N-terminal section; belongs to the FGAMS family.</text>
</comment>
<comment type="caution">
    <text evidence="23">The sequence shown here is derived from an EMBL/GenBank/DDBJ whole genome shotgun (WGS) entry which is preliminary data.</text>
</comment>
<keyword evidence="8" id="KW-0547">Nucleotide-binding</keyword>
<dbReference type="CDD" id="cd02204">
    <property type="entry name" value="PurL_repeat2"/>
    <property type="match status" value="1"/>
</dbReference>
<keyword evidence="5" id="KW-0963">Cytoplasm</keyword>
<dbReference type="GO" id="GO:0005524">
    <property type="term" value="F:ATP binding"/>
    <property type="evidence" value="ECO:0007669"/>
    <property type="project" value="UniProtKB-KW"/>
</dbReference>
<dbReference type="Pfam" id="PF18076">
    <property type="entry name" value="FGAR-AT_N"/>
    <property type="match status" value="1"/>
</dbReference>
<dbReference type="EMBL" id="PQFF01000070">
    <property type="protein sequence ID" value="RHZ84890.1"/>
    <property type="molecule type" value="Genomic_DNA"/>
</dbReference>
<evidence type="ECO:0000256" key="18">
    <source>
        <dbReference type="SAM" id="MobiDB-lite"/>
    </source>
</evidence>
<evidence type="ECO:0000256" key="15">
    <source>
        <dbReference type="ARBA" id="ARBA00052585"/>
    </source>
</evidence>
<comment type="pathway">
    <text evidence="2">Purine metabolism; IMP biosynthesis via de novo pathway; 5-amino-1-(5-phospho-D-ribosyl)imidazole from N(2)-formyl-N(1)-(5-phospho-D-ribosyl)glycinamide: step 1/2.</text>
</comment>
<evidence type="ECO:0000256" key="3">
    <source>
        <dbReference type="ARBA" id="ARBA00008608"/>
    </source>
</evidence>
<comment type="catalytic activity">
    <reaction evidence="15">
        <text>N(2)-formyl-N(1)-(5-phospho-beta-D-ribosyl)glycinamide + L-glutamine + ATP + H2O = 2-formamido-N(1)-(5-O-phospho-beta-D-ribosyl)acetamidine + L-glutamate + ADP + phosphate + H(+)</text>
        <dbReference type="Rhea" id="RHEA:17129"/>
        <dbReference type="ChEBI" id="CHEBI:15377"/>
        <dbReference type="ChEBI" id="CHEBI:15378"/>
        <dbReference type="ChEBI" id="CHEBI:29985"/>
        <dbReference type="ChEBI" id="CHEBI:30616"/>
        <dbReference type="ChEBI" id="CHEBI:43474"/>
        <dbReference type="ChEBI" id="CHEBI:58359"/>
        <dbReference type="ChEBI" id="CHEBI:147286"/>
        <dbReference type="ChEBI" id="CHEBI:147287"/>
        <dbReference type="ChEBI" id="CHEBI:456216"/>
        <dbReference type="EC" id="6.3.5.3"/>
    </reaction>
</comment>
<evidence type="ECO:0000256" key="11">
    <source>
        <dbReference type="ARBA" id="ARBA00022842"/>
    </source>
</evidence>
<keyword evidence="9" id="KW-0658">Purine biosynthesis</keyword>
<dbReference type="STRING" id="1348612.A0A397JK46"/>
<evidence type="ECO:0000256" key="14">
    <source>
        <dbReference type="ARBA" id="ARBA00032632"/>
    </source>
</evidence>
<dbReference type="FunFam" id="3.90.650.10:FF:000005">
    <property type="entry name" value="Phosphoribosylformylglycinamidine synthase"/>
    <property type="match status" value="1"/>
</dbReference>
<gene>
    <name evidence="23" type="ORF">Glove_74g198</name>
</gene>
<evidence type="ECO:0000259" key="19">
    <source>
        <dbReference type="Pfam" id="PF02769"/>
    </source>
</evidence>
<dbReference type="NCBIfam" id="NF003672">
    <property type="entry name" value="PRK05297.1"/>
    <property type="match status" value="1"/>
</dbReference>
<dbReference type="FunFam" id="3.40.50.880:FF:000008">
    <property type="entry name" value="Phosphoribosylformylglycinamidine synthase"/>
    <property type="match status" value="1"/>
</dbReference>
<evidence type="ECO:0000259" key="20">
    <source>
        <dbReference type="Pfam" id="PF18072"/>
    </source>
</evidence>
<keyword evidence="10" id="KW-0067">ATP-binding</keyword>
<dbReference type="SUPFAM" id="SSF52317">
    <property type="entry name" value="Class I glutamine amidotransferase-like"/>
    <property type="match status" value="1"/>
</dbReference>
<dbReference type="OrthoDB" id="6666987at2759"/>
<dbReference type="InterPro" id="IPR036604">
    <property type="entry name" value="PurS-like_sf"/>
</dbReference>